<sequence>MSAGVSGVRHHAGFHRFFSRASWSIDHMGRLLLLRQVALAPGPVRLALDDTLCTHKGPKVFGSGVHIDPVRSTRRTRLLTFGHVWVVLAVLVPVPFS</sequence>
<proteinExistence type="predicted"/>
<dbReference type="RefSeq" id="WP_332468326.1">
    <property type="nucleotide sequence ID" value="NZ_CP022098.1"/>
</dbReference>
<feature type="domain" description="Transposase IS701-like DDE" evidence="2">
    <location>
        <begin position="9"/>
        <end position="94"/>
    </location>
</feature>
<protein>
    <recommendedName>
        <fullName evidence="2">Transposase IS701-like DDE domain-containing protein</fullName>
    </recommendedName>
</protein>
<keyword evidence="1" id="KW-1133">Transmembrane helix</keyword>
<name>A0A250JIT5_9BACT</name>
<keyword evidence="1" id="KW-0472">Membrane</keyword>
<dbReference type="Proteomes" id="UP000217257">
    <property type="component" value="Chromosome"/>
</dbReference>
<dbReference type="InterPro" id="IPR038721">
    <property type="entry name" value="IS701-like_DDE_dom"/>
</dbReference>
<keyword evidence="1" id="KW-0812">Transmembrane</keyword>
<dbReference type="EMBL" id="CP022098">
    <property type="protein sequence ID" value="ATB43550.1"/>
    <property type="molecule type" value="Genomic_DNA"/>
</dbReference>
<reference evidence="3 4" key="1">
    <citation type="submission" date="2017-06" db="EMBL/GenBank/DDBJ databases">
        <title>Sequencing and comparative analysis of myxobacterial genomes.</title>
        <authorList>
            <person name="Rupp O."/>
            <person name="Goesmann A."/>
            <person name="Sogaard-Andersen L."/>
        </authorList>
    </citation>
    <scope>NUCLEOTIDE SEQUENCE [LARGE SCALE GENOMIC DNA]</scope>
    <source>
        <strain evidence="3 4">DSM 52655</strain>
    </source>
</reference>
<organism evidence="3 4">
    <name type="scientific">Cystobacter fuscus</name>
    <dbReference type="NCBI Taxonomy" id="43"/>
    <lineage>
        <taxon>Bacteria</taxon>
        <taxon>Pseudomonadati</taxon>
        <taxon>Myxococcota</taxon>
        <taxon>Myxococcia</taxon>
        <taxon>Myxococcales</taxon>
        <taxon>Cystobacterineae</taxon>
        <taxon>Archangiaceae</taxon>
        <taxon>Cystobacter</taxon>
    </lineage>
</organism>
<dbReference type="KEGG" id="cfus:CYFUS_009030"/>
<evidence type="ECO:0000259" key="2">
    <source>
        <dbReference type="Pfam" id="PF13546"/>
    </source>
</evidence>
<dbReference type="Pfam" id="PF13546">
    <property type="entry name" value="DDE_5"/>
    <property type="match status" value="1"/>
</dbReference>
<dbReference type="AlphaFoldDB" id="A0A250JIT5"/>
<evidence type="ECO:0000313" key="3">
    <source>
        <dbReference type="EMBL" id="ATB43550.1"/>
    </source>
</evidence>
<gene>
    <name evidence="3" type="ORF">CYFUS_009030</name>
</gene>
<evidence type="ECO:0000256" key="1">
    <source>
        <dbReference type="SAM" id="Phobius"/>
    </source>
</evidence>
<accession>A0A250JIT5</accession>
<evidence type="ECO:0000313" key="4">
    <source>
        <dbReference type="Proteomes" id="UP000217257"/>
    </source>
</evidence>
<feature type="transmembrane region" description="Helical" evidence="1">
    <location>
        <begin position="78"/>
        <end position="96"/>
    </location>
</feature>